<evidence type="ECO:0000256" key="6">
    <source>
        <dbReference type="ARBA" id="ARBA00022491"/>
    </source>
</evidence>
<evidence type="ECO:0000256" key="12">
    <source>
        <dbReference type="ARBA" id="ARBA00023211"/>
    </source>
</evidence>
<dbReference type="Pfam" id="PF01325">
    <property type="entry name" value="Fe_dep_repress"/>
    <property type="match status" value="1"/>
</dbReference>
<dbReference type="InterPro" id="IPR036390">
    <property type="entry name" value="WH_DNA-bd_sf"/>
</dbReference>
<dbReference type="SMART" id="SM00529">
    <property type="entry name" value="HTH_DTXR"/>
    <property type="match status" value="1"/>
</dbReference>
<comment type="caution">
    <text evidence="16">The sequence shown here is derived from an EMBL/GenBank/DDBJ whole genome shotgun (WGS) entry which is preliminary data.</text>
</comment>
<dbReference type="InterPro" id="IPR022689">
    <property type="entry name" value="Iron_dep_repressor"/>
</dbReference>
<comment type="subunit">
    <text evidence="3">Homodimer.</text>
</comment>
<dbReference type="InterPro" id="IPR008988">
    <property type="entry name" value="Transcriptional_repressor_C"/>
</dbReference>
<dbReference type="SUPFAM" id="SSF47979">
    <property type="entry name" value="Iron-dependent repressor protein, dimerization domain"/>
    <property type="match status" value="1"/>
</dbReference>
<comment type="similarity">
    <text evidence="2">Belongs to the DtxR/MntR family.</text>
</comment>
<evidence type="ECO:0000256" key="2">
    <source>
        <dbReference type="ARBA" id="ARBA00007871"/>
    </source>
</evidence>
<keyword evidence="11" id="KW-0804">Transcription</keyword>
<dbReference type="GO" id="GO:0003677">
    <property type="term" value="F:DNA binding"/>
    <property type="evidence" value="ECO:0007669"/>
    <property type="project" value="UniProtKB-KW"/>
</dbReference>
<evidence type="ECO:0000256" key="4">
    <source>
        <dbReference type="ARBA" id="ARBA00022386"/>
    </source>
</evidence>
<dbReference type="InterPro" id="IPR038157">
    <property type="entry name" value="FeoA_core_dom"/>
</dbReference>
<dbReference type="OrthoDB" id="9791355at2"/>
<dbReference type="SUPFAM" id="SSF50037">
    <property type="entry name" value="C-terminal domain of transcriptional repressors"/>
    <property type="match status" value="1"/>
</dbReference>
<dbReference type="SUPFAM" id="SSF46785">
    <property type="entry name" value="Winged helix' DNA-binding domain"/>
    <property type="match status" value="1"/>
</dbReference>
<keyword evidence="7" id="KW-0408">Iron</keyword>
<keyword evidence="6" id="KW-0678">Repressor</keyword>
<dbReference type="GO" id="GO:0046983">
    <property type="term" value="F:protein dimerization activity"/>
    <property type="evidence" value="ECO:0007669"/>
    <property type="project" value="InterPro"/>
</dbReference>
<dbReference type="InterPro" id="IPR036421">
    <property type="entry name" value="Fe_dep_repressor_sf"/>
</dbReference>
<dbReference type="InterPro" id="IPR022687">
    <property type="entry name" value="HTH_DTXR"/>
</dbReference>
<dbReference type="InterPro" id="IPR036388">
    <property type="entry name" value="WH-like_DNA-bd_sf"/>
</dbReference>
<dbReference type="InterPro" id="IPR007167">
    <property type="entry name" value="Fe-transptr_FeoA-like"/>
</dbReference>
<dbReference type="GO" id="GO:0005737">
    <property type="term" value="C:cytoplasm"/>
    <property type="evidence" value="ECO:0007669"/>
    <property type="project" value="UniProtKB-SubCell"/>
</dbReference>
<comment type="function">
    <text evidence="13">In the presence of manganese, represses expression of mntH and mntS. Up-regulates expression of mntP.</text>
</comment>
<keyword evidence="8" id="KW-0805">Transcription regulation</keyword>
<dbReference type="Gene3D" id="2.30.30.90">
    <property type="match status" value="1"/>
</dbReference>
<evidence type="ECO:0000256" key="13">
    <source>
        <dbReference type="ARBA" id="ARBA00025185"/>
    </source>
</evidence>
<evidence type="ECO:0000256" key="11">
    <source>
        <dbReference type="ARBA" id="ARBA00023163"/>
    </source>
</evidence>
<dbReference type="GO" id="GO:0046914">
    <property type="term" value="F:transition metal ion binding"/>
    <property type="evidence" value="ECO:0007669"/>
    <property type="project" value="InterPro"/>
</dbReference>
<evidence type="ECO:0000256" key="5">
    <source>
        <dbReference type="ARBA" id="ARBA00022490"/>
    </source>
</evidence>
<evidence type="ECO:0000313" key="16">
    <source>
        <dbReference type="EMBL" id="TWI96637.1"/>
    </source>
</evidence>
<dbReference type="InterPro" id="IPR050536">
    <property type="entry name" value="DtxR_MntR_Metal-Reg"/>
</dbReference>
<evidence type="ECO:0000313" key="17">
    <source>
        <dbReference type="Proteomes" id="UP000317010"/>
    </source>
</evidence>
<accession>A0A562TST1</accession>
<dbReference type="Proteomes" id="UP000317010">
    <property type="component" value="Unassembled WGS sequence"/>
</dbReference>
<dbReference type="AlphaFoldDB" id="A0A562TST1"/>
<reference evidence="16 17" key="1">
    <citation type="submission" date="2019-07" db="EMBL/GenBank/DDBJ databases">
        <title>Genomic Encyclopedia of Archaeal and Bacterial Type Strains, Phase II (KMG-II): from individual species to whole genera.</title>
        <authorList>
            <person name="Goeker M."/>
        </authorList>
    </citation>
    <scope>NUCLEOTIDE SEQUENCE [LARGE SCALE GENOMIC DNA]</scope>
    <source>
        <strain evidence="16 17">ATCC BAA-1854</strain>
    </source>
</reference>
<dbReference type="Gene3D" id="1.10.10.10">
    <property type="entry name" value="Winged helix-like DNA-binding domain superfamily/Winged helix DNA-binding domain"/>
    <property type="match status" value="1"/>
</dbReference>
<evidence type="ECO:0000256" key="3">
    <source>
        <dbReference type="ARBA" id="ARBA00011738"/>
    </source>
</evidence>
<evidence type="ECO:0000256" key="8">
    <source>
        <dbReference type="ARBA" id="ARBA00023015"/>
    </source>
</evidence>
<keyword evidence="10" id="KW-0010">Activator</keyword>
<dbReference type="Pfam" id="PF02742">
    <property type="entry name" value="Fe_dep_repr_C"/>
    <property type="match status" value="1"/>
</dbReference>
<dbReference type="SMART" id="SM00899">
    <property type="entry name" value="FeoA"/>
    <property type="match status" value="1"/>
</dbReference>
<evidence type="ECO:0000256" key="14">
    <source>
        <dbReference type="ARBA" id="ARBA00032593"/>
    </source>
</evidence>
<keyword evidence="9" id="KW-0238">DNA-binding</keyword>
<protein>
    <recommendedName>
        <fullName evidence="4">Transcriptional regulator MntR</fullName>
    </recommendedName>
    <alternativeName>
        <fullName evidence="14">Manganese transport regulator</fullName>
    </alternativeName>
</protein>
<evidence type="ECO:0000256" key="1">
    <source>
        <dbReference type="ARBA" id="ARBA00004496"/>
    </source>
</evidence>
<evidence type="ECO:0000256" key="10">
    <source>
        <dbReference type="ARBA" id="ARBA00023159"/>
    </source>
</evidence>
<feature type="domain" description="HTH dtxR-type" evidence="15">
    <location>
        <begin position="1"/>
        <end position="63"/>
    </location>
</feature>
<dbReference type="RefSeq" id="WP_144914925.1">
    <property type="nucleotide sequence ID" value="NZ_VLLI01000012.1"/>
</dbReference>
<comment type="subcellular location">
    <subcellularLocation>
        <location evidence="1">Cytoplasm</location>
    </subcellularLocation>
</comment>
<evidence type="ECO:0000256" key="7">
    <source>
        <dbReference type="ARBA" id="ARBA00023004"/>
    </source>
</evidence>
<sequence length="219" mass="24639">MTAAEQEYIKQIYTGIADGHLPMQTYMLAELVGAKPASATDMVKKLTLKGLLNYRKNHGFSLTESGEQVALQIIRRHRLWELFLTENLKIDWKQVHAMANELQSINSDLLVNNLEAYLGYPVYDPHGEVIPDAKGHLPQTERMEIYDLKVNQGATVTGFRDSGSAFLAYIEKLGLLIGVRIQVTSLIEYNHSVEIAISQVSSFIITKETAQKIYVTINE</sequence>
<dbReference type="PANTHER" id="PTHR33238">
    <property type="entry name" value="IRON (METAL) DEPENDENT REPRESSOR, DTXR FAMILY"/>
    <property type="match status" value="1"/>
</dbReference>
<dbReference type="InterPro" id="IPR001367">
    <property type="entry name" value="Fe_dep_repressor"/>
</dbReference>
<keyword evidence="5" id="KW-0963">Cytoplasm</keyword>
<evidence type="ECO:0000256" key="9">
    <source>
        <dbReference type="ARBA" id="ARBA00023125"/>
    </source>
</evidence>
<evidence type="ECO:0000259" key="15">
    <source>
        <dbReference type="PROSITE" id="PS50944"/>
    </source>
</evidence>
<proteinExistence type="inferred from homology"/>
<dbReference type="GO" id="GO:0003700">
    <property type="term" value="F:DNA-binding transcription factor activity"/>
    <property type="evidence" value="ECO:0007669"/>
    <property type="project" value="InterPro"/>
</dbReference>
<dbReference type="PANTHER" id="PTHR33238:SF11">
    <property type="entry name" value="TRANSCRIPTIONAL REGULATOR MNTR"/>
    <property type="match status" value="1"/>
</dbReference>
<dbReference type="PROSITE" id="PS50944">
    <property type="entry name" value="HTH_DTXR"/>
    <property type="match status" value="1"/>
</dbReference>
<keyword evidence="17" id="KW-1185">Reference proteome</keyword>
<dbReference type="EMBL" id="VLLI01000012">
    <property type="protein sequence ID" value="TWI96637.1"/>
    <property type="molecule type" value="Genomic_DNA"/>
</dbReference>
<gene>
    <name evidence="16" type="ORF">JN11_03748</name>
</gene>
<name>A0A562TST1_9SPHI</name>
<keyword evidence="12" id="KW-0464">Manganese</keyword>
<dbReference type="Pfam" id="PF04023">
    <property type="entry name" value="FeoA"/>
    <property type="match status" value="1"/>
</dbReference>
<organism evidence="16 17">
    <name type="scientific">Mucilaginibacter frigoritolerans</name>
    <dbReference type="NCBI Taxonomy" id="652788"/>
    <lineage>
        <taxon>Bacteria</taxon>
        <taxon>Pseudomonadati</taxon>
        <taxon>Bacteroidota</taxon>
        <taxon>Sphingobacteriia</taxon>
        <taxon>Sphingobacteriales</taxon>
        <taxon>Sphingobacteriaceae</taxon>
        <taxon>Mucilaginibacter</taxon>
    </lineage>
</organism>